<keyword evidence="1" id="KW-0378">Hydrolase</keyword>
<reference evidence="1" key="1">
    <citation type="submission" date="2020-10" db="EMBL/GenBank/DDBJ databases">
        <authorList>
            <person name="Gilroy R."/>
        </authorList>
    </citation>
    <scope>NUCLEOTIDE SEQUENCE</scope>
    <source>
        <strain evidence="1">17213</strain>
    </source>
</reference>
<comment type="caution">
    <text evidence="1">The sequence shown here is derived from an EMBL/GenBank/DDBJ whole genome shotgun (WGS) entry which is preliminary data.</text>
</comment>
<keyword evidence="1" id="KW-0540">Nuclease</keyword>
<proteinExistence type="predicted"/>
<evidence type="ECO:0000313" key="2">
    <source>
        <dbReference type="Proteomes" id="UP000823631"/>
    </source>
</evidence>
<gene>
    <name evidence="1" type="ORF">IAB19_01315</name>
</gene>
<organism evidence="1 2">
    <name type="scientific">Candidatus Avisuccinivibrio stercorigallinarum</name>
    <dbReference type="NCBI Taxonomy" id="2840704"/>
    <lineage>
        <taxon>Bacteria</taxon>
        <taxon>Pseudomonadati</taxon>
        <taxon>Pseudomonadota</taxon>
        <taxon>Gammaproteobacteria</taxon>
        <taxon>Aeromonadales</taxon>
        <taxon>Succinivibrionaceae</taxon>
        <taxon>Succinivibrionaceae incertae sedis</taxon>
        <taxon>Candidatus Avisuccinivibrio</taxon>
    </lineage>
</organism>
<name>A0A9D9D9R3_9GAMM</name>
<reference evidence="1" key="2">
    <citation type="journal article" date="2021" name="PeerJ">
        <title>Extensive microbial diversity within the chicken gut microbiome revealed by metagenomics and culture.</title>
        <authorList>
            <person name="Gilroy R."/>
            <person name="Ravi A."/>
            <person name="Getino M."/>
            <person name="Pursley I."/>
            <person name="Horton D.L."/>
            <person name="Alikhan N.F."/>
            <person name="Baker D."/>
            <person name="Gharbi K."/>
            <person name="Hall N."/>
            <person name="Watson M."/>
            <person name="Adriaenssens E.M."/>
            <person name="Foster-Nyarko E."/>
            <person name="Jarju S."/>
            <person name="Secka A."/>
            <person name="Antonio M."/>
            <person name="Oren A."/>
            <person name="Chaudhuri R.R."/>
            <person name="La Ragione R."/>
            <person name="Hildebrand F."/>
            <person name="Pallen M.J."/>
        </authorList>
    </citation>
    <scope>NUCLEOTIDE SEQUENCE</scope>
    <source>
        <strain evidence="1">17213</strain>
    </source>
</reference>
<dbReference type="EMBL" id="JADINH010000023">
    <property type="protein sequence ID" value="MBO8415003.1"/>
    <property type="molecule type" value="Genomic_DNA"/>
</dbReference>
<dbReference type="GO" id="GO:0004519">
    <property type="term" value="F:endonuclease activity"/>
    <property type="evidence" value="ECO:0007669"/>
    <property type="project" value="UniProtKB-KW"/>
</dbReference>
<dbReference type="AlphaFoldDB" id="A0A9D9D9R3"/>
<protein>
    <submittedName>
        <fullName evidence="1">Restriction endonuclease subunit M</fullName>
    </submittedName>
</protein>
<keyword evidence="1" id="KW-0255">Endonuclease</keyword>
<dbReference type="Proteomes" id="UP000823631">
    <property type="component" value="Unassembled WGS sequence"/>
</dbReference>
<sequence length="315" mass="35808">MSTSTAAEDWFALYPELLEILLQGKTTGGHIIFACDDYLGWGCSFEDEITPSLLNRRELEIKPRALKDKKRQAASTKKLAEVFTPAWVCNIQNNVIDEAWFGRAEVFNQRLDKEGRSWRSTPGRIKFPAGLTWQDYVLSNRLEITCGEAPYLTSRYDAVSAEPIELHQRIGFLDRKLRVVDENVNSEQEWLIWALHALESTYGFEWQCDNLLIARENLLLSFIDYLQDALGRQPTHTELTAAAERIAWNVWQMDGLTKAVPCRLNLTADQKVKLTLADLLKLKAVPCLVFDWKAGHPVLFADIKAGSESDADCTQ</sequence>
<evidence type="ECO:0000313" key="1">
    <source>
        <dbReference type="EMBL" id="MBO8415003.1"/>
    </source>
</evidence>
<accession>A0A9D9D9R3</accession>